<reference evidence="1" key="1">
    <citation type="submission" date="2018-09" db="EMBL/GenBank/DDBJ databases">
        <title>A genomic encyclopedia of anaerobic methanotrophic archaea.</title>
        <authorList>
            <person name="Skennerton C.T."/>
            <person name="Chadwick G.L."/>
            <person name="Laso-Perez R."/>
            <person name="Leu A.O."/>
            <person name="Speth D.R."/>
            <person name="Yu H."/>
            <person name="Morgan-Lang C."/>
            <person name="Hatzenpichler R."/>
            <person name="Goudeau D."/>
            <person name="Malmstrom R."/>
            <person name="Woyke T."/>
            <person name="Hallam S."/>
            <person name="Tyson G.W."/>
            <person name="Wegener G."/>
            <person name="Boetius A."/>
            <person name="Orphan V.J."/>
        </authorList>
    </citation>
    <scope>NUCLEOTIDE SEQUENCE</scope>
    <source>
        <strain evidence="1">CONS3730D10UFb2</strain>
    </source>
</reference>
<gene>
    <name evidence="1" type="ORF">C5S46_01500</name>
</gene>
<evidence type="ECO:0000313" key="2">
    <source>
        <dbReference type="Proteomes" id="UP000315423"/>
    </source>
</evidence>
<dbReference type="EMBL" id="QYBA01000047">
    <property type="protein sequence ID" value="TKY92269.1"/>
    <property type="molecule type" value="Genomic_DNA"/>
</dbReference>
<dbReference type="Proteomes" id="UP000315423">
    <property type="component" value="Unassembled WGS sequence"/>
</dbReference>
<keyword evidence="1" id="KW-0808">Transferase</keyword>
<keyword evidence="1" id="KW-0012">Acyltransferase</keyword>
<protein>
    <submittedName>
        <fullName evidence="1">Acyltransferase</fullName>
    </submittedName>
</protein>
<name>A0AC61SC11_9EURY</name>
<organism evidence="1 2">
    <name type="scientific">Candidatus Methanomarinus sp</name>
    <dbReference type="NCBI Taxonomy" id="3386244"/>
    <lineage>
        <taxon>Archaea</taxon>
        <taxon>Methanobacteriati</taxon>
        <taxon>Methanobacteriota</taxon>
        <taxon>Stenosarchaea group</taxon>
        <taxon>Methanomicrobia</taxon>
        <taxon>Methanosarcinales</taxon>
        <taxon>ANME-2 cluster</taxon>
        <taxon>Candidatus Methanocomedenaceae</taxon>
        <taxon>Candidatus Methanomarinus</taxon>
    </lineage>
</organism>
<sequence length="174" mass="19113">MAKINIRRYLLPSIITNIYYMLRFKCYISLKSEIQPSRNIMIGEKTRISSFVVMKVNEGKLRIGNNCTINSFCFIFAGEKGVDIGNDVLIGSNSSIHALNYDYKSREKHIVDQGTISKGITIEDDVWIGANTLIVDGVTISKGAVVGGGSVVTKNIPPYSLAVGVPAKVIKERV</sequence>
<evidence type="ECO:0000313" key="1">
    <source>
        <dbReference type="EMBL" id="TKY92269.1"/>
    </source>
</evidence>
<proteinExistence type="predicted"/>
<comment type="caution">
    <text evidence="1">The sequence shown here is derived from an EMBL/GenBank/DDBJ whole genome shotgun (WGS) entry which is preliminary data.</text>
</comment>
<accession>A0AC61SC11</accession>